<dbReference type="Proteomes" id="UP000260983">
    <property type="component" value="Unassembled WGS sequence"/>
</dbReference>
<gene>
    <name evidence="2" type="ORF">DXB65_03900</name>
</gene>
<feature type="chain" id="PRO_5017624844" description="NVEALA protein" evidence="1">
    <location>
        <begin position="25"/>
        <end position="85"/>
    </location>
</feature>
<sequence>MKKYVKLTILAVFAAIVGYNVYSAQSTVTISDLALSNVEALADGSEGGGITCSRTCSDGIGQCYRLYDAWGNCHFSGYQSDHCTC</sequence>
<protein>
    <recommendedName>
        <fullName evidence="4">NVEALA protein</fullName>
    </recommendedName>
</protein>
<dbReference type="InterPro" id="IPR025905">
    <property type="entry name" value="NVEALA"/>
</dbReference>
<proteinExistence type="predicted"/>
<reference evidence="2 3" key="1">
    <citation type="submission" date="2018-08" db="EMBL/GenBank/DDBJ databases">
        <title>A genome reference for cultivated species of the human gut microbiota.</title>
        <authorList>
            <person name="Zou Y."/>
            <person name="Xue W."/>
            <person name="Luo G."/>
        </authorList>
    </citation>
    <scope>NUCLEOTIDE SEQUENCE [LARGE SCALE GENOMIC DNA]</scope>
    <source>
        <strain evidence="2 3">OM05-15BH</strain>
    </source>
</reference>
<dbReference type="Pfam" id="PF14055">
    <property type="entry name" value="NVEALA"/>
    <property type="match status" value="1"/>
</dbReference>
<dbReference type="EMBL" id="QSUL01000002">
    <property type="protein sequence ID" value="RGN39474.1"/>
    <property type="molecule type" value="Genomic_DNA"/>
</dbReference>
<evidence type="ECO:0000313" key="3">
    <source>
        <dbReference type="Proteomes" id="UP000260983"/>
    </source>
</evidence>
<evidence type="ECO:0008006" key="4">
    <source>
        <dbReference type="Google" id="ProtNLM"/>
    </source>
</evidence>
<organism evidence="2 3">
    <name type="scientific">Bacteroides oleiciplenus</name>
    <dbReference type="NCBI Taxonomy" id="626931"/>
    <lineage>
        <taxon>Bacteria</taxon>
        <taxon>Pseudomonadati</taxon>
        <taxon>Bacteroidota</taxon>
        <taxon>Bacteroidia</taxon>
        <taxon>Bacteroidales</taxon>
        <taxon>Bacteroidaceae</taxon>
        <taxon>Bacteroides</taxon>
    </lineage>
</organism>
<keyword evidence="1" id="KW-0732">Signal</keyword>
<evidence type="ECO:0000313" key="2">
    <source>
        <dbReference type="EMBL" id="RGN39474.1"/>
    </source>
</evidence>
<dbReference type="AlphaFoldDB" id="A0A3E5BPC4"/>
<comment type="caution">
    <text evidence="2">The sequence shown here is derived from an EMBL/GenBank/DDBJ whole genome shotgun (WGS) entry which is preliminary data.</text>
</comment>
<dbReference type="RefSeq" id="WP_117723386.1">
    <property type="nucleotide sequence ID" value="NZ_QSUL01000002.1"/>
</dbReference>
<name>A0A3E5BPC4_9BACE</name>
<evidence type="ECO:0000256" key="1">
    <source>
        <dbReference type="SAM" id="SignalP"/>
    </source>
</evidence>
<accession>A0A3E5BPC4</accession>
<feature type="signal peptide" evidence="1">
    <location>
        <begin position="1"/>
        <end position="24"/>
    </location>
</feature>